<organism evidence="2 3">
    <name type="scientific">Cucumis melo var. makuwa</name>
    <name type="common">Oriental melon</name>
    <dbReference type="NCBI Taxonomy" id="1194695"/>
    <lineage>
        <taxon>Eukaryota</taxon>
        <taxon>Viridiplantae</taxon>
        <taxon>Streptophyta</taxon>
        <taxon>Embryophyta</taxon>
        <taxon>Tracheophyta</taxon>
        <taxon>Spermatophyta</taxon>
        <taxon>Magnoliopsida</taxon>
        <taxon>eudicotyledons</taxon>
        <taxon>Gunneridae</taxon>
        <taxon>Pentapetalae</taxon>
        <taxon>rosids</taxon>
        <taxon>fabids</taxon>
        <taxon>Cucurbitales</taxon>
        <taxon>Cucurbitaceae</taxon>
        <taxon>Benincaseae</taxon>
        <taxon>Cucumis</taxon>
    </lineage>
</organism>
<feature type="compositionally biased region" description="Low complexity" evidence="1">
    <location>
        <begin position="456"/>
        <end position="469"/>
    </location>
</feature>
<dbReference type="EMBL" id="SSTE01008633">
    <property type="protein sequence ID" value="KAA0055022.1"/>
    <property type="molecule type" value="Genomic_DNA"/>
</dbReference>
<dbReference type="Proteomes" id="UP000321393">
    <property type="component" value="Unassembled WGS sequence"/>
</dbReference>
<feature type="compositionally biased region" description="Polar residues" evidence="1">
    <location>
        <begin position="490"/>
        <end position="505"/>
    </location>
</feature>
<sequence length="693" mass="77202">MVANVCYTSTMEPTTVTAALTDEHWILAMHEELLQFERNQFKLFQMDVKSAFLNGYLSEEVYVTQPKGFQIKQDKTRIFFSQEKYAKNIISKFGMDKAKPKRTPAATHLKLTKDATREKVDSSLYRSIIGSLLYLTASRSDIAFAVGVCACYQADPRTSHLHSIKCILKYIIGQISNDRKSTYGEYIAAGSSCSQLLWMKQMMEEYGILQSSMVLYYDNISAISIFKNPIQHSCTKHIDIRHHFIRELVEANIISLEHVRSSLQLADIFTKPLDVSTFEGLQADIKVRWNFSLQNPLLLRYINARLFIMVATRFNTHQSSVFSSIHNSSASSVSISMALSPPKTVTSSKGKRYKGIPTKHPYKKIHRSVPPTEEGQHCQVPIPVHCSHAGCSSNPGSLITVKKEVPEFSPPRTSHLSTSSSVPEPRVSIETVVLDSDSSDSKDNVVLSTLLHRKSSAAPSSPHAFPQASLPTNEDDASDETDEDYVPGTEETTVLEDSSTSTEDPSASHDARTLEPRSTEGSSEFSIPMSPPGNVDSSYSLRRPPVRGQRVFSTKAGRRKIPPNVPSVPIDGVSFRSEEGAHKWKYMVKQWIADEANMSNQYNSCPAILDVIRSVGLHRTFSAVGPFYSQLMHELIVNLPSDFNDPSAEEYQKVHIRGELTGGTVHVWPVDGQLPVASLTVKYVILHRIGISN</sequence>
<feature type="region of interest" description="Disordered" evidence="1">
    <location>
        <begin position="454"/>
        <end position="545"/>
    </location>
</feature>
<dbReference type="AlphaFoldDB" id="A0A5A7UGS9"/>
<comment type="caution">
    <text evidence="2">The sequence shown here is derived from an EMBL/GenBank/DDBJ whole genome shotgun (WGS) entry which is preliminary data.</text>
</comment>
<reference evidence="2 3" key="1">
    <citation type="submission" date="2019-08" db="EMBL/GenBank/DDBJ databases">
        <title>Draft genome sequences of two oriental melons (Cucumis melo L. var makuwa).</title>
        <authorList>
            <person name="Kwon S.-Y."/>
        </authorList>
    </citation>
    <scope>NUCLEOTIDE SEQUENCE [LARGE SCALE GENOMIC DNA]</scope>
    <source>
        <strain evidence="3">cv. SW 3</strain>
        <tissue evidence="2">Leaf</tissue>
    </source>
</reference>
<feature type="region of interest" description="Disordered" evidence="1">
    <location>
        <begin position="341"/>
        <end position="376"/>
    </location>
</feature>
<proteinExistence type="predicted"/>
<dbReference type="PANTHER" id="PTHR11439">
    <property type="entry name" value="GAG-POL-RELATED RETROTRANSPOSON"/>
    <property type="match status" value="1"/>
</dbReference>
<feature type="compositionally biased region" description="Acidic residues" evidence="1">
    <location>
        <begin position="473"/>
        <end position="485"/>
    </location>
</feature>
<gene>
    <name evidence="2" type="ORF">E6C27_scaffold43052G001770</name>
</gene>
<name>A0A5A7UGS9_CUCMM</name>
<dbReference type="CDD" id="cd09272">
    <property type="entry name" value="RNase_HI_RT_Ty1"/>
    <property type="match status" value="1"/>
</dbReference>
<evidence type="ECO:0000256" key="1">
    <source>
        <dbReference type="SAM" id="MobiDB-lite"/>
    </source>
</evidence>
<evidence type="ECO:0000313" key="2">
    <source>
        <dbReference type="EMBL" id="KAA0055022.1"/>
    </source>
</evidence>
<protein>
    <submittedName>
        <fullName evidence="2">Flocculation protein FLO11-like</fullName>
    </submittedName>
</protein>
<accession>A0A5A7UGS9</accession>
<dbReference type="PANTHER" id="PTHR11439:SF486">
    <property type="entry name" value="RLK (RECEPTOR-LIKE KINASE) PROTEIN, PUTATIVE-RELATED"/>
    <property type="match status" value="1"/>
</dbReference>
<evidence type="ECO:0000313" key="3">
    <source>
        <dbReference type="Proteomes" id="UP000321393"/>
    </source>
</evidence>
<feature type="compositionally biased region" description="Basic and acidic residues" evidence="1">
    <location>
        <begin position="506"/>
        <end position="518"/>
    </location>
</feature>